<comment type="caution">
    <text evidence="1">The sequence shown here is derived from an EMBL/GenBank/DDBJ whole genome shotgun (WGS) entry which is preliminary data.</text>
</comment>
<dbReference type="AlphaFoldDB" id="A0A103Y9T0"/>
<evidence type="ECO:0000313" key="2">
    <source>
        <dbReference type="Proteomes" id="UP000243975"/>
    </source>
</evidence>
<accession>A0A103Y9T0</accession>
<sequence>MEIPFRYTGRWRSENPEFYENDLFVVKEFWDSWVTWLIVVPTRDAQHGLYLKTLQASFGIVRPTSERDGTDVLLNGRSGGLMISRLVDNIKMQLNRAMEGLVIVQVVANIAACFVGDVCL</sequence>
<reference evidence="1 2" key="1">
    <citation type="journal article" date="2016" name="Sci. Rep.">
        <title>The genome sequence of the outbreeding globe artichoke constructed de novo incorporating a phase-aware low-pass sequencing strategy of F1 progeny.</title>
        <authorList>
            <person name="Scaglione D."/>
            <person name="Reyes-Chin-Wo S."/>
            <person name="Acquadro A."/>
            <person name="Froenicke L."/>
            <person name="Portis E."/>
            <person name="Beitel C."/>
            <person name="Tirone M."/>
            <person name="Mauro R."/>
            <person name="Lo Monaco A."/>
            <person name="Mauromicale G."/>
            <person name="Faccioli P."/>
            <person name="Cattivelli L."/>
            <person name="Rieseberg L."/>
            <person name="Michelmore R."/>
            <person name="Lanteri S."/>
        </authorList>
    </citation>
    <scope>NUCLEOTIDE SEQUENCE [LARGE SCALE GENOMIC DNA]</scope>
    <source>
        <strain evidence="1">2C</strain>
    </source>
</reference>
<dbReference type="EMBL" id="LEKV01001886">
    <property type="protein sequence ID" value="KVI05149.1"/>
    <property type="molecule type" value="Genomic_DNA"/>
</dbReference>
<dbReference type="Proteomes" id="UP000243975">
    <property type="component" value="Unassembled WGS sequence"/>
</dbReference>
<dbReference type="Gramene" id="KVI05149">
    <property type="protein sequence ID" value="KVI05149"/>
    <property type="gene ID" value="Ccrd_016504"/>
</dbReference>
<organism evidence="1 2">
    <name type="scientific">Cynara cardunculus var. scolymus</name>
    <name type="common">Globe artichoke</name>
    <name type="synonym">Cynara scolymus</name>
    <dbReference type="NCBI Taxonomy" id="59895"/>
    <lineage>
        <taxon>Eukaryota</taxon>
        <taxon>Viridiplantae</taxon>
        <taxon>Streptophyta</taxon>
        <taxon>Embryophyta</taxon>
        <taxon>Tracheophyta</taxon>
        <taxon>Spermatophyta</taxon>
        <taxon>Magnoliopsida</taxon>
        <taxon>eudicotyledons</taxon>
        <taxon>Gunneridae</taxon>
        <taxon>Pentapetalae</taxon>
        <taxon>asterids</taxon>
        <taxon>campanulids</taxon>
        <taxon>Asterales</taxon>
        <taxon>Asteraceae</taxon>
        <taxon>Carduoideae</taxon>
        <taxon>Cardueae</taxon>
        <taxon>Carduinae</taxon>
        <taxon>Cynara</taxon>
    </lineage>
</organism>
<proteinExistence type="predicted"/>
<evidence type="ECO:0000313" key="1">
    <source>
        <dbReference type="EMBL" id="KVI05149.1"/>
    </source>
</evidence>
<keyword evidence="2" id="KW-1185">Reference proteome</keyword>
<name>A0A103Y9T0_CYNCS</name>
<gene>
    <name evidence="1" type="ORF">Ccrd_016504</name>
</gene>
<protein>
    <submittedName>
        <fullName evidence="1">Uncharacterized protein</fullName>
    </submittedName>
</protein>